<evidence type="ECO:0000313" key="4">
    <source>
        <dbReference type="Proteomes" id="UP000256253"/>
    </source>
</evidence>
<accession>A0A3D9UK99</accession>
<evidence type="ECO:0000259" key="2">
    <source>
        <dbReference type="PROSITE" id="PS50937"/>
    </source>
</evidence>
<dbReference type="PROSITE" id="PS50937">
    <property type="entry name" value="HTH_MERR_2"/>
    <property type="match status" value="1"/>
</dbReference>
<feature type="domain" description="HTH merR-type" evidence="2">
    <location>
        <begin position="1"/>
        <end position="70"/>
    </location>
</feature>
<keyword evidence="1 3" id="KW-0238">DNA-binding</keyword>
<dbReference type="GO" id="GO:0003700">
    <property type="term" value="F:DNA-binding transcription factor activity"/>
    <property type="evidence" value="ECO:0007669"/>
    <property type="project" value="InterPro"/>
</dbReference>
<dbReference type="PRINTS" id="PR00040">
    <property type="entry name" value="HTHMERR"/>
</dbReference>
<organism evidence="3 4">
    <name type="scientific">Calidifontibacter indicus</name>
    <dbReference type="NCBI Taxonomy" id="419650"/>
    <lineage>
        <taxon>Bacteria</taxon>
        <taxon>Bacillati</taxon>
        <taxon>Actinomycetota</taxon>
        <taxon>Actinomycetes</taxon>
        <taxon>Micrococcales</taxon>
        <taxon>Dermacoccaceae</taxon>
        <taxon>Calidifontibacter</taxon>
    </lineage>
</organism>
<dbReference type="SMART" id="SM00422">
    <property type="entry name" value="HTH_MERR"/>
    <property type="match status" value="1"/>
</dbReference>
<dbReference type="Gene3D" id="1.10.1660.10">
    <property type="match status" value="1"/>
</dbReference>
<proteinExistence type="predicted"/>
<dbReference type="RefSeq" id="WP_115921954.1">
    <property type="nucleotide sequence ID" value="NZ_QTUA01000001.1"/>
</dbReference>
<dbReference type="InterPro" id="IPR000551">
    <property type="entry name" value="MerR-type_HTH_dom"/>
</dbReference>
<dbReference type="AlphaFoldDB" id="A0A3D9UK99"/>
<keyword evidence="4" id="KW-1185">Reference proteome</keyword>
<name>A0A3D9UK99_9MICO</name>
<dbReference type="PANTHER" id="PTHR30204:SF98">
    <property type="entry name" value="HTH-TYPE TRANSCRIPTIONAL REGULATOR ADHR"/>
    <property type="match status" value="1"/>
</dbReference>
<protein>
    <submittedName>
        <fullName evidence="3">DNA-binding transcriptional MerR regulator</fullName>
    </submittedName>
</protein>
<sequence length="212" mass="23146">MRISQLSEATGMPIATLKFYLRERVLHPGEARAKTQAEYDESHVERVKLVRVLTEVGGLSIAATRGVVEAMSDPTLDRLGLMAAAHKSLTPPVAAPRDEHPLARELLDDLGWIYDPNDRLIDLLERQLEVANDAGIAAHPADHNLARLAYKVAQTDLSIVPEDPQEAVRAVVLGTVLSDKLLITLRRLAQIDVAVRSHRADADPAPEAPIST</sequence>
<dbReference type="PANTHER" id="PTHR30204">
    <property type="entry name" value="REDOX-CYCLING DRUG-SENSING TRANSCRIPTIONAL ACTIVATOR SOXR"/>
    <property type="match status" value="1"/>
</dbReference>
<dbReference type="Pfam" id="PF13411">
    <property type="entry name" value="MerR_1"/>
    <property type="match status" value="1"/>
</dbReference>
<dbReference type="SUPFAM" id="SSF46955">
    <property type="entry name" value="Putative DNA-binding domain"/>
    <property type="match status" value="1"/>
</dbReference>
<dbReference type="InterPro" id="IPR009061">
    <property type="entry name" value="DNA-bd_dom_put_sf"/>
</dbReference>
<dbReference type="InterPro" id="IPR047057">
    <property type="entry name" value="MerR_fam"/>
</dbReference>
<evidence type="ECO:0000256" key="1">
    <source>
        <dbReference type="ARBA" id="ARBA00023125"/>
    </source>
</evidence>
<comment type="caution">
    <text evidence="3">The sequence shown here is derived from an EMBL/GenBank/DDBJ whole genome shotgun (WGS) entry which is preliminary data.</text>
</comment>
<dbReference type="OrthoDB" id="5242095at2"/>
<dbReference type="GO" id="GO:0003677">
    <property type="term" value="F:DNA binding"/>
    <property type="evidence" value="ECO:0007669"/>
    <property type="project" value="UniProtKB-KW"/>
</dbReference>
<evidence type="ECO:0000313" key="3">
    <source>
        <dbReference type="EMBL" id="REF29878.1"/>
    </source>
</evidence>
<gene>
    <name evidence="3" type="ORF">DFJ65_0860</name>
</gene>
<dbReference type="Proteomes" id="UP000256253">
    <property type="component" value="Unassembled WGS sequence"/>
</dbReference>
<dbReference type="EMBL" id="QTUA01000001">
    <property type="protein sequence ID" value="REF29878.1"/>
    <property type="molecule type" value="Genomic_DNA"/>
</dbReference>
<reference evidence="3 4" key="1">
    <citation type="submission" date="2018-08" db="EMBL/GenBank/DDBJ databases">
        <title>Sequencing the genomes of 1000 actinobacteria strains.</title>
        <authorList>
            <person name="Klenk H.-P."/>
        </authorList>
    </citation>
    <scope>NUCLEOTIDE SEQUENCE [LARGE SCALE GENOMIC DNA]</scope>
    <source>
        <strain evidence="3 4">DSM 22967</strain>
    </source>
</reference>